<dbReference type="AlphaFoldDB" id="A0AAD7BXV8"/>
<gene>
    <name evidence="1" type="ORF">FB45DRAFT_914807</name>
</gene>
<protein>
    <submittedName>
        <fullName evidence="1">Uncharacterized protein</fullName>
    </submittedName>
</protein>
<name>A0AAD7BXV8_9AGAR</name>
<organism evidence="1 2">
    <name type="scientific">Roridomyces roridus</name>
    <dbReference type="NCBI Taxonomy" id="1738132"/>
    <lineage>
        <taxon>Eukaryota</taxon>
        <taxon>Fungi</taxon>
        <taxon>Dikarya</taxon>
        <taxon>Basidiomycota</taxon>
        <taxon>Agaricomycotina</taxon>
        <taxon>Agaricomycetes</taxon>
        <taxon>Agaricomycetidae</taxon>
        <taxon>Agaricales</taxon>
        <taxon>Marasmiineae</taxon>
        <taxon>Mycenaceae</taxon>
        <taxon>Roridomyces</taxon>
    </lineage>
</organism>
<sequence>MDPLIQSTISRVIRLPGVRSLRVDCIDKFPSALLRYGVYALSQLTILGDLSLDETDQTPGEDSELITNVGPLQKLHMAIVGQSADRLSSYAFMRRPDVRSALYHLSWICVALDRDGWDFLNDSELFRNLTELVVTWAFFHNDAQTVHPLHLPSLPNLRQISLHIILSSTGMGVLEFIGTSITLAERTPALEDLRLIFSPLDAPVGGEQPPKPIPFFDDASYAQKLPCLRQIRCLMTEVNPMELEDFTAYMAAVFPAPLKAGILACGIQSGL</sequence>
<reference evidence="1" key="1">
    <citation type="submission" date="2023-03" db="EMBL/GenBank/DDBJ databases">
        <title>Massive genome expansion in bonnet fungi (Mycena s.s.) driven by repeated elements and novel gene families across ecological guilds.</title>
        <authorList>
            <consortium name="Lawrence Berkeley National Laboratory"/>
            <person name="Harder C.B."/>
            <person name="Miyauchi S."/>
            <person name="Viragh M."/>
            <person name="Kuo A."/>
            <person name="Thoen E."/>
            <person name="Andreopoulos B."/>
            <person name="Lu D."/>
            <person name="Skrede I."/>
            <person name="Drula E."/>
            <person name="Henrissat B."/>
            <person name="Morin E."/>
            <person name="Kohler A."/>
            <person name="Barry K."/>
            <person name="LaButti K."/>
            <person name="Morin E."/>
            <person name="Salamov A."/>
            <person name="Lipzen A."/>
            <person name="Mereny Z."/>
            <person name="Hegedus B."/>
            <person name="Baldrian P."/>
            <person name="Stursova M."/>
            <person name="Weitz H."/>
            <person name="Taylor A."/>
            <person name="Grigoriev I.V."/>
            <person name="Nagy L.G."/>
            <person name="Martin F."/>
            <person name="Kauserud H."/>
        </authorList>
    </citation>
    <scope>NUCLEOTIDE SEQUENCE</scope>
    <source>
        <strain evidence="1">9284</strain>
    </source>
</reference>
<accession>A0AAD7BXV8</accession>
<evidence type="ECO:0000313" key="1">
    <source>
        <dbReference type="EMBL" id="KAJ7633288.1"/>
    </source>
</evidence>
<dbReference type="Proteomes" id="UP001221142">
    <property type="component" value="Unassembled WGS sequence"/>
</dbReference>
<keyword evidence="2" id="KW-1185">Reference proteome</keyword>
<proteinExistence type="predicted"/>
<evidence type="ECO:0000313" key="2">
    <source>
        <dbReference type="Proteomes" id="UP001221142"/>
    </source>
</evidence>
<dbReference type="EMBL" id="JARKIF010000008">
    <property type="protein sequence ID" value="KAJ7633288.1"/>
    <property type="molecule type" value="Genomic_DNA"/>
</dbReference>
<comment type="caution">
    <text evidence="1">The sequence shown here is derived from an EMBL/GenBank/DDBJ whole genome shotgun (WGS) entry which is preliminary data.</text>
</comment>